<name>A0A9X2M921_9FIRM</name>
<keyword evidence="2" id="KW-1185">Reference proteome</keyword>
<dbReference type="AlphaFoldDB" id="A0A9X2M921"/>
<evidence type="ECO:0000313" key="1">
    <source>
        <dbReference type="EMBL" id="MCR1822079.1"/>
    </source>
</evidence>
<evidence type="ECO:0008006" key="3">
    <source>
        <dbReference type="Google" id="ProtNLM"/>
    </source>
</evidence>
<dbReference type="Proteomes" id="UP001140817">
    <property type="component" value="Unassembled WGS sequence"/>
</dbReference>
<sequence>MWTDEGPNTFDCSGFTWYVYKI</sequence>
<gene>
    <name evidence="1" type="ORF">NSA58_04695</name>
</gene>
<reference evidence="1" key="1">
    <citation type="submission" date="2022-07" db="EMBL/GenBank/DDBJ databases">
        <title>Enhanced cultured diversity of the mouse gut microbiota enables custom-made synthetic communities.</title>
        <authorList>
            <person name="Afrizal A."/>
        </authorList>
    </citation>
    <scope>NUCLEOTIDE SEQUENCE</scope>
    <source>
        <strain evidence="1">DSM 29186</strain>
    </source>
</reference>
<dbReference type="EMBL" id="JANKBY010000034">
    <property type="protein sequence ID" value="MCR1822079.1"/>
    <property type="molecule type" value="Genomic_DNA"/>
</dbReference>
<organism evidence="1 2">
    <name type="scientific">Terrisporobacter muris</name>
    <dbReference type="NCBI Taxonomy" id="2963284"/>
    <lineage>
        <taxon>Bacteria</taxon>
        <taxon>Bacillati</taxon>
        <taxon>Bacillota</taxon>
        <taxon>Clostridia</taxon>
        <taxon>Peptostreptococcales</taxon>
        <taxon>Peptostreptococcaceae</taxon>
        <taxon>Terrisporobacter</taxon>
    </lineage>
</organism>
<comment type="caution">
    <text evidence="1">The sequence shown here is derived from an EMBL/GenBank/DDBJ whole genome shotgun (WGS) entry which is preliminary data.</text>
</comment>
<proteinExistence type="predicted"/>
<dbReference type="Gene3D" id="3.90.1720.10">
    <property type="entry name" value="endopeptidase domain like (from Nostoc punctiforme)"/>
    <property type="match status" value="1"/>
</dbReference>
<evidence type="ECO:0000313" key="2">
    <source>
        <dbReference type="Proteomes" id="UP001140817"/>
    </source>
</evidence>
<accession>A0A9X2M921</accession>
<protein>
    <recommendedName>
        <fullName evidence="3">NlpC/P60 domain-containing protein</fullName>
    </recommendedName>
</protein>